<evidence type="ECO:0000313" key="1">
    <source>
        <dbReference type="EMBL" id="JAH16583.1"/>
    </source>
</evidence>
<name>A0A0E9QKF5_ANGAN</name>
<protein>
    <submittedName>
        <fullName evidence="1">Uncharacterized protein</fullName>
    </submittedName>
</protein>
<sequence length="9" mass="1076">MYPPWATPN</sequence>
<organism evidence="1">
    <name type="scientific">Anguilla anguilla</name>
    <name type="common">European freshwater eel</name>
    <name type="synonym">Muraena anguilla</name>
    <dbReference type="NCBI Taxonomy" id="7936"/>
    <lineage>
        <taxon>Eukaryota</taxon>
        <taxon>Metazoa</taxon>
        <taxon>Chordata</taxon>
        <taxon>Craniata</taxon>
        <taxon>Vertebrata</taxon>
        <taxon>Euteleostomi</taxon>
        <taxon>Actinopterygii</taxon>
        <taxon>Neopterygii</taxon>
        <taxon>Teleostei</taxon>
        <taxon>Anguilliformes</taxon>
        <taxon>Anguillidae</taxon>
        <taxon>Anguilla</taxon>
    </lineage>
</organism>
<dbReference type="EMBL" id="GBXM01091994">
    <property type="protein sequence ID" value="JAH16583.1"/>
    <property type="molecule type" value="Transcribed_RNA"/>
</dbReference>
<proteinExistence type="predicted"/>
<reference evidence="1" key="2">
    <citation type="journal article" date="2015" name="Fish Shellfish Immunol.">
        <title>Early steps in the European eel (Anguilla anguilla)-Vibrio vulnificus interaction in the gills: Role of the RtxA13 toxin.</title>
        <authorList>
            <person name="Callol A."/>
            <person name="Pajuelo D."/>
            <person name="Ebbesson L."/>
            <person name="Teles M."/>
            <person name="MacKenzie S."/>
            <person name="Amaro C."/>
        </authorList>
    </citation>
    <scope>NUCLEOTIDE SEQUENCE</scope>
</reference>
<accession>A0A0E9QKF5</accession>
<reference evidence="1" key="1">
    <citation type="submission" date="2014-11" db="EMBL/GenBank/DDBJ databases">
        <authorList>
            <person name="Amaro Gonzalez C."/>
        </authorList>
    </citation>
    <scope>NUCLEOTIDE SEQUENCE</scope>
</reference>